<feature type="domain" description="HTH crp-type" evidence="5">
    <location>
        <begin position="150"/>
        <end position="224"/>
    </location>
</feature>
<dbReference type="OrthoDB" id="9809206at2"/>
<dbReference type="InterPro" id="IPR012318">
    <property type="entry name" value="HTH_CRP"/>
</dbReference>
<dbReference type="Gene3D" id="1.10.10.10">
    <property type="entry name" value="Winged helix-like DNA-binding domain superfamily/Winged helix DNA-binding domain"/>
    <property type="match status" value="1"/>
</dbReference>
<evidence type="ECO:0000313" key="6">
    <source>
        <dbReference type="EMBL" id="BAT59856.1"/>
    </source>
</evidence>
<dbReference type="KEGG" id="vgo:GJW-30_1_02391"/>
<keyword evidence="7" id="KW-1185">Reference proteome</keyword>
<name>A0A0S3PVN0_9BRAD</name>
<protein>
    <submittedName>
        <fullName evidence="6">cAMP receptor protein</fullName>
    </submittedName>
</protein>
<dbReference type="CDD" id="cd00038">
    <property type="entry name" value="CAP_ED"/>
    <property type="match status" value="1"/>
</dbReference>
<dbReference type="InterPro" id="IPR000595">
    <property type="entry name" value="cNMP-bd_dom"/>
</dbReference>
<dbReference type="Proteomes" id="UP000236884">
    <property type="component" value="Chromosome"/>
</dbReference>
<dbReference type="SUPFAM" id="SSF46785">
    <property type="entry name" value="Winged helix' DNA-binding domain"/>
    <property type="match status" value="1"/>
</dbReference>
<dbReference type="GO" id="GO:0003700">
    <property type="term" value="F:DNA-binding transcription factor activity"/>
    <property type="evidence" value="ECO:0007669"/>
    <property type="project" value="TreeGrafter"/>
</dbReference>
<organism evidence="6 7">
    <name type="scientific">Variibacter gotjawalensis</name>
    <dbReference type="NCBI Taxonomy" id="1333996"/>
    <lineage>
        <taxon>Bacteria</taxon>
        <taxon>Pseudomonadati</taxon>
        <taxon>Pseudomonadota</taxon>
        <taxon>Alphaproteobacteria</taxon>
        <taxon>Hyphomicrobiales</taxon>
        <taxon>Nitrobacteraceae</taxon>
        <taxon>Variibacter</taxon>
    </lineage>
</organism>
<dbReference type="PANTHER" id="PTHR24567:SF74">
    <property type="entry name" value="HTH-TYPE TRANSCRIPTIONAL REGULATOR ARCR"/>
    <property type="match status" value="1"/>
</dbReference>
<evidence type="ECO:0000259" key="4">
    <source>
        <dbReference type="PROSITE" id="PS50042"/>
    </source>
</evidence>
<dbReference type="InterPro" id="IPR018490">
    <property type="entry name" value="cNMP-bd_dom_sf"/>
</dbReference>
<sequence>MRDPTTPETTIASRDLLAALPAELVAGLFASARPVSLKADQQLFGTDEAGETCYRVESGLLKVSVISPSGGERILAVIGPGAIVGELSLIDGAPRSATVTALREAKLASVSRAMFQGYAEEYPELYRHLTAILARRLRETNAALTATSFLSVKGRVAEAVLSLAEAFGHDVGGGRTLVRQKVTQSDLAAMAGIARENVSRVLQDWMKRKIVSRISGYYCVENLAALKREAKS</sequence>
<dbReference type="SMART" id="SM00100">
    <property type="entry name" value="cNMP"/>
    <property type="match status" value="1"/>
</dbReference>
<proteinExistence type="predicted"/>
<dbReference type="SUPFAM" id="SSF51206">
    <property type="entry name" value="cAMP-binding domain-like"/>
    <property type="match status" value="1"/>
</dbReference>
<dbReference type="SMART" id="SM00419">
    <property type="entry name" value="HTH_CRP"/>
    <property type="match status" value="1"/>
</dbReference>
<evidence type="ECO:0000256" key="1">
    <source>
        <dbReference type="ARBA" id="ARBA00023015"/>
    </source>
</evidence>
<feature type="domain" description="Cyclic nucleotide-binding" evidence="4">
    <location>
        <begin position="16"/>
        <end position="136"/>
    </location>
</feature>
<dbReference type="InterPro" id="IPR050397">
    <property type="entry name" value="Env_Response_Regulators"/>
</dbReference>
<dbReference type="PANTHER" id="PTHR24567">
    <property type="entry name" value="CRP FAMILY TRANSCRIPTIONAL REGULATORY PROTEIN"/>
    <property type="match status" value="1"/>
</dbReference>
<dbReference type="InterPro" id="IPR014710">
    <property type="entry name" value="RmlC-like_jellyroll"/>
</dbReference>
<keyword evidence="3" id="KW-0804">Transcription</keyword>
<dbReference type="InterPro" id="IPR036388">
    <property type="entry name" value="WH-like_DNA-bd_sf"/>
</dbReference>
<dbReference type="PROSITE" id="PS51063">
    <property type="entry name" value="HTH_CRP_2"/>
    <property type="match status" value="1"/>
</dbReference>
<dbReference type="InterPro" id="IPR036390">
    <property type="entry name" value="WH_DNA-bd_sf"/>
</dbReference>
<dbReference type="InterPro" id="IPR018488">
    <property type="entry name" value="cNMP-bd_CS"/>
</dbReference>
<dbReference type="GO" id="GO:0003677">
    <property type="term" value="F:DNA binding"/>
    <property type="evidence" value="ECO:0007669"/>
    <property type="project" value="UniProtKB-KW"/>
</dbReference>
<dbReference type="Gene3D" id="2.60.120.10">
    <property type="entry name" value="Jelly Rolls"/>
    <property type="match status" value="1"/>
</dbReference>
<evidence type="ECO:0000256" key="3">
    <source>
        <dbReference type="ARBA" id="ARBA00023163"/>
    </source>
</evidence>
<evidence type="ECO:0000256" key="2">
    <source>
        <dbReference type="ARBA" id="ARBA00023125"/>
    </source>
</evidence>
<keyword evidence="2" id="KW-0238">DNA-binding</keyword>
<gene>
    <name evidence="6" type="primary">crp_1</name>
    <name evidence="6" type="ORF">GJW-30_1_02391</name>
</gene>
<dbReference type="GO" id="GO:0005829">
    <property type="term" value="C:cytosol"/>
    <property type="evidence" value="ECO:0007669"/>
    <property type="project" value="TreeGrafter"/>
</dbReference>
<dbReference type="PROSITE" id="PS00889">
    <property type="entry name" value="CNMP_BINDING_2"/>
    <property type="match status" value="1"/>
</dbReference>
<evidence type="ECO:0000313" key="7">
    <source>
        <dbReference type="Proteomes" id="UP000236884"/>
    </source>
</evidence>
<dbReference type="Pfam" id="PF13545">
    <property type="entry name" value="HTH_Crp_2"/>
    <property type="match status" value="1"/>
</dbReference>
<dbReference type="RefSeq" id="WP_096355581.1">
    <property type="nucleotide sequence ID" value="NZ_AP014946.1"/>
</dbReference>
<keyword evidence="6" id="KW-0675">Receptor</keyword>
<dbReference type="Pfam" id="PF00027">
    <property type="entry name" value="cNMP_binding"/>
    <property type="match status" value="1"/>
</dbReference>
<dbReference type="AlphaFoldDB" id="A0A0S3PVN0"/>
<dbReference type="EMBL" id="AP014946">
    <property type="protein sequence ID" value="BAT59856.1"/>
    <property type="molecule type" value="Genomic_DNA"/>
</dbReference>
<reference evidence="6 7" key="1">
    <citation type="submission" date="2015-08" db="EMBL/GenBank/DDBJ databases">
        <title>Investigation of the bacterial diversity of lava forest soil.</title>
        <authorList>
            <person name="Lee J.S."/>
        </authorList>
    </citation>
    <scope>NUCLEOTIDE SEQUENCE [LARGE SCALE GENOMIC DNA]</scope>
    <source>
        <strain evidence="6 7">GJW-30</strain>
    </source>
</reference>
<dbReference type="PROSITE" id="PS50042">
    <property type="entry name" value="CNMP_BINDING_3"/>
    <property type="match status" value="1"/>
</dbReference>
<keyword evidence="1" id="KW-0805">Transcription regulation</keyword>
<accession>A0A0S3PVN0</accession>
<evidence type="ECO:0000259" key="5">
    <source>
        <dbReference type="PROSITE" id="PS51063"/>
    </source>
</evidence>